<reference evidence="1 2" key="1">
    <citation type="submission" date="2014-03" db="EMBL/GenBank/DDBJ databases">
        <title>Draft genome of the hookworm Oesophagostomum dentatum.</title>
        <authorList>
            <person name="Mitreva M."/>
        </authorList>
    </citation>
    <scope>NUCLEOTIDE SEQUENCE [LARGE SCALE GENOMIC DNA]</scope>
    <source>
        <strain evidence="1 2">OD-Hann</strain>
    </source>
</reference>
<dbReference type="Gene3D" id="3.30.505.10">
    <property type="entry name" value="SH2 domain"/>
    <property type="match status" value="1"/>
</dbReference>
<dbReference type="Proteomes" id="UP000053660">
    <property type="component" value="Unassembled WGS sequence"/>
</dbReference>
<dbReference type="InterPro" id="IPR036860">
    <property type="entry name" value="SH2_dom_sf"/>
</dbReference>
<proteinExistence type="predicted"/>
<protein>
    <recommendedName>
        <fullName evidence="3">Protein kinase domain-containing protein</fullName>
    </recommendedName>
</protein>
<dbReference type="EMBL" id="KN582401">
    <property type="protein sequence ID" value="KHJ82086.1"/>
    <property type="molecule type" value="Genomic_DNA"/>
</dbReference>
<organism evidence="1 2">
    <name type="scientific">Oesophagostomum dentatum</name>
    <name type="common">Nodular worm</name>
    <dbReference type="NCBI Taxonomy" id="61180"/>
    <lineage>
        <taxon>Eukaryota</taxon>
        <taxon>Metazoa</taxon>
        <taxon>Ecdysozoa</taxon>
        <taxon>Nematoda</taxon>
        <taxon>Chromadorea</taxon>
        <taxon>Rhabditida</taxon>
        <taxon>Rhabditina</taxon>
        <taxon>Rhabditomorpha</taxon>
        <taxon>Strongyloidea</taxon>
        <taxon>Strongylidae</taxon>
        <taxon>Oesophagostomum</taxon>
    </lineage>
</organism>
<dbReference type="AlphaFoldDB" id="A0A0B1SDY0"/>
<name>A0A0B1SDY0_OESDE</name>
<dbReference type="Gene3D" id="3.30.200.20">
    <property type="entry name" value="Phosphorylase Kinase, domain 1"/>
    <property type="match status" value="1"/>
</dbReference>
<evidence type="ECO:0000313" key="2">
    <source>
        <dbReference type="Proteomes" id="UP000053660"/>
    </source>
</evidence>
<accession>A0A0B1SDY0</accession>
<keyword evidence="2" id="KW-1185">Reference proteome</keyword>
<gene>
    <name evidence="1" type="ORF">OESDEN_18222</name>
</gene>
<dbReference type="SUPFAM" id="SSF56112">
    <property type="entry name" value="Protein kinase-like (PK-like)"/>
    <property type="match status" value="1"/>
</dbReference>
<dbReference type="SUPFAM" id="SSF55550">
    <property type="entry name" value="SH2 domain"/>
    <property type="match status" value="1"/>
</dbReference>
<evidence type="ECO:0000313" key="1">
    <source>
        <dbReference type="EMBL" id="KHJ82086.1"/>
    </source>
</evidence>
<sequence>MVLSVFHDPHGRFQNVRGESFKGNCIVHVVIQSSPNGKFFVDNTKLFNSVDEIVQHFSCNFLKIRRKKVLLRTGITLAPWEFKTRDIRVGEYVGGQGVVDICKCLIKIDGKDKSAALIAIKGQTQKSWDMLKTEGHQCRLLRTLSHPCVIKFYGICVVTPPCRFLLEFVPGKL</sequence>
<dbReference type="OrthoDB" id="5860792at2759"/>
<evidence type="ECO:0008006" key="3">
    <source>
        <dbReference type="Google" id="ProtNLM"/>
    </source>
</evidence>
<dbReference type="InterPro" id="IPR011009">
    <property type="entry name" value="Kinase-like_dom_sf"/>
</dbReference>